<proteinExistence type="predicted"/>
<protein>
    <submittedName>
        <fullName evidence="1">Uncharacterized protein</fullName>
    </submittedName>
</protein>
<name>A0A392W5B6_9FABA</name>
<dbReference type="EMBL" id="LXQA011371064">
    <property type="protein sequence ID" value="MCI94943.1"/>
    <property type="molecule type" value="Genomic_DNA"/>
</dbReference>
<organism evidence="1 2">
    <name type="scientific">Trifolium medium</name>
    <dbReference type="NCBI Taxonomy" id="97028"/>
    <lineage>
        <taxon>Eukaryota</taxon>
        <taxon>Viridiplantae</taxon>
        <taxon>Streptophyta</taxon>
        <taxon>Embryophyta</taxon>
        <taxon>Tracheophyta</taxon>
        <taxon>Spermatophyta</taxon>
        <taxon>Magnoliopsida</taxon>
        <taxon>eudicotyledons</taxon>
        <taxon>Gunneridae</taxon>
        <taxon>Pentapetalae</taxon>
        <taxon>rosids</taxon>
        <taxon>fabids</taxon>
        <taxon>Fabales</taxon>
        <taxon>Fabaceae</taxon>
        <taxon>Papilionoideae</taxon>
        <taxon>50 kb inversion clade</taxon>
        <taxon>NPAAA clade</taxon>
        <taxon>Hologalegina</taxon>
        <taxon>IRL clade</taxon>
        <taxon>Trifolieae</taxon>
        <taxon>Trifolium</taxon>
    </lineage>
</organism>
<comment type="caution">
    <text evidence="1">The sequence shown here is derived from an EMBL/GenBank/DDBJ whole genome shotgun (WGS) entry which is preliminary data.</text>
</comment>
<evidence type="ECO:0000313" key="2">
    <source>
        <dbReference type="Proteomes" id="UP000265520"/>
    </source>
</evidence>
<feature type="non-terminal residue" evidence="1">
    <location>
        <position position="1"/>
    </location>
</feature>
<sequence length="38" mass="4114">AQAETVNLASEGSLRRVQAYSVTVQFAPGGSLKRFFAR</sequence>
<evidence type="ECO:0000313" key="1">
    <source>
        <dbReference type="EMBL" id="MCI94943.1"/>
    </source>
</evidence>
<reference evidence="1 2" key="1">
    <citation type="journal article" date="2018" name="Front. Plant Sci.">
        <title>Red Clover (Trifolium pratense) and Zigzag Clover (T. medium) - A Picture of Genomic Similarities and Differences.</title>
        <authorList>
            <person name="Dluhosova J."/>
            <person name="Istvanek J."/>
            <person name="Nedelnik J."/>
            <person name="Repkova J."/>
        </authorList>
    </citation>
    <scope>NUCLEOTIDE SEQUENCE [LARGE SCALE GENOMIC DNA]</scope>
    <source>
        <strain evidence="2">cv. 10/8</strain>
        <tissue evidence="1">Leaf</tissue>
    </source>
</reference>
<dbReference type="Proteomes" id="UP000265520">
    <property type="component" value="Unassembled WGS sequence"/>
</dbReference>
<dbReference type="AlphaFoldDB" id="A0A392W5B6"/>
<keyword evidence="2" id="KW-1185">Reference proteome</keyword>
<accession>A0A392W5B6</accession>